<dbReference type="Proteomes" id="UP000008983">
    <property type="component" value="Unassembled WGS sequence"/>
</dbReference>
<sequence length="149" mass="17892">MKHNNQLPVSTLRKHQQYRIRTFFDQAAQKKLDYIKDNQKQLHFSQDQLKNYIQQSESKLKDITNLPNQEEVLLYKNQKLQDFQLELPNQSVFQSIIEEKIDAKNLQIKISKDFQLMQANSFYCQNVKINLKKVLLMIQLKRLKQVKLL</sequence>
<name>G0QT82_ICHMU</name>
<gene>
    <name evidence="1" type="ORF">IMG5_106690</name>
</gene>
<dbReference type="InParanoid" id="G0QT82"/>
<keyword evidence="1" id="KW-0689">Ribosomal protein</keyword>
<protein>
    <submittedName>
        <fullName evidence="1">Ribosomal protein, putative</fullName>
    </submittedName>
</protein>
<proteinExistence type="predicted"/>
<dbReference type="RefSeq" id="XP_004035062.1">
    <property type="nucleotide sequence ID" value="XM_004035014.1"/>
</dbReference>
<evidence type="ECO:0000313" key="1">
    <source>
        <dbReference type="EMBL" id="EGR31576.1"/>
    </source>
</evidence>
<dbReference type="EMBL" id="GL983845">
    <property type="protein sequence ID" value="EGR31576.1"/>
    <property type="molecule type" value="Genomic_DNA"/>
</dbReference>
<organism evidence="1 2">
    <name type="scientific">Ichthyophthirius multifiliis</name>
    <name type="common">White spot disease agent</name>
    <name type="synonym">Ich</name>
    <dbReference type="NCBI Taxonomy" id="5932"/>
    <lineage>
        <taxon>Eukaryota</taxon>
        <taxon>Sar</taxon>
        <taxon>Alveolata</taxon>
        <taxon>Ciliophora</taxon>
        <taxon>Intramacronucleata</taxon>
        <taxon>Oligohymenophorea</taxon>
        <taxon>Hymenostomatida</taxon>
        <taxon>Ophryoglenina</taxon>
        <taxon>Ichthyophthirius</taxon>
    </lineage>
</organism>
<dbReference type="OrthoDB" id="10264538at2759"/>
<evidence type="ECO:0000313" key="2">
    <source>
        <dbReference type="Proteomes" id="UP000008983"/>
    </source>
</evidence>
<accession>G0QT82</accession>
<dbReference type="GeneID" id="14907719"/>
<keyword evidence="2" id="KW-1185">Reference proteome</keyword>
<dbReference type="GO" id="GO:0005840">
    <property type="term" value="C:ribosome"/>
    <property type="evidence" value="ECO:0007669"/>
    <property type="project" value="UniProtKB-KW"/>
</dbReference>
<reference evidence="1 2" key="1">
    <citation type="submission" date="2011-07" db="EMBL/GenBank/DDBJ databases">
        <authorList>
            <person name="Coyne R."/>
            <person name="Brami D."/>
            <person name="Johnson J."/>
            <person name="Hostetler J."/>
            <person name="Hannick L."/>
            <person name="Clark T."/>
            <person name="Cassidy-Hanley D."/>
            <person name="Inman J."/>
        </authorList>
    </citation>
    <scope>NUCLEOTIDE SEQUENCE [LARGE SCALE GENOMIC DNA]</scope>
    <source>
        <strain evidence="1 2">G5</strain>
    </source>
</reference>
<keyword evidence="1" id="KW-0687">Ribonucleoprotein</keyword>
<dbReference type="AlphaFoldDB" id="G0QT82"/>